<dbReference type="InterPro" id="IPR016024">
    <property type="entry name" value="ARM-type_fold"/>
</dbReference>
<keyword evidence="3" id="KW-0813">Transport</keyword>
<dbReference type="Pfam" id="PF25758">
    <property type="entry name" value="TPR_IPO11"/>
    <property type="match status" value="1"/>
</dbReference>
<evidence type="ECO:0000259" key="6">
    <source>
        <dbReference type="PROSITE" id="PS50166"/>
    </source>
</evidence>
<comment type="subcellular location">
    <subcellularLocation>
        <location evidence="1">Nucleus</location>
    </subcellularLocation>
</comment>
<dbReference type="GO" id="GO:0005635">
    <property type="term" value="C:nuclear envelope"/>
    <property type="evidence" value="ECO:0007669"/>
    <property type="project" value="TreeGrafter"/>
</dbReference>
<feature type="chain" id="PRO_5030705397" description="Importin N-terminal domain-containing protein" evidence="5">
    <location>
        <begin position="17"/>
        <end position="1101"/>
    </location>
</feature>
<dbReference type="SUPFAM" id="SSF48371">
    <property type="entry name" value="ARM repeat"/>
    <property type="match status" value="1"/>
</dbReference>
<keyword evidence="5" id="KW-0732">Signal</keyword>
<dbReference type="Pfam" id="PF03810">
    <property type="entry name" value="IBN_N"/>
    <property type="match status" value="1"/>
</dbReference>
<evidence type="ECO:0000256" key="1">
    <source>
        <dbReference type="ARBA" id="ARBA00004123"/>
    </source>
</evidence>
<dbReference type="PROSITE" id="PS50166">
    <property type="entry name" value="IMPORTIN_B_NT"/>
    <property type="match status" value="1"/>
</dbReference>
<dbReference type="AlphaFoldDB" id="A0A7R9PJP2"/>
<dbReference type="GO" id="GO:0006606">
    <property type="term" value="P:protein import into nucleus"/>
    <property type="evidence" value="ECO:0007669"/>
    <property type="project" value="TreeGrafter"/>
</dbReference>
<dbReference type="PANTHER" id="PTHR10997:SF7">
    <property type="entry name" value="IMPORTIN-11"/>
    <property type="match status" value="1"/>
</dbReference>
<evidence type="ECO:0000256" key="2">
    <source>
        <dbReference type="ARBA" id="ARBA00007991"/>
    </source>
</evidence>
<dbReference type="GO" id="GO:0005829">
    <property type="term" value="C:cytosol"/>
    <property type="evidence" value="ECO:0007669"/>
    <property type="project" value="TreeGrafter"/>
</dbReference>
<keyword evidence="4" id="KW-0539">Nucleus</keyword>
<dbReference type="EMBL" id="OE840190">
    <property type="protein sequence ID" value="CAD7589784.1"/>
    <property type="molecule type" value="Genomic_DNA"/>
</dbReference>
<proteinExistence type="inferred from homology"/>
<sequence length="1101" mass="123695">MSKGVISLARLRLATGLVSIVCYVASSFEETAIGNKSPCPESQHCVCPHCFESSVDTDALPSNRLANALVVLSSTAEDGKIEVRISVGVVLSLQALSAYLFTLMGTHGFGGGVSKGRESMDMNAAGTLVLETLHQASSQDTEVLKPAEQRLKQWETEPGFYSILLNIFSNHSIDINVRWLAVLYFKNGIDRYWRKSAPNAISEEEKCSLRQGLASSFTEPVSQVATQIAVLISKVARLDCPREWPELVPCLLTAVKSDSALVQHRALLVLHHVVKTLSSKRLAGDRRLFQELTAGVFAFVLNLWNTHYESFLAQVPAEPNSDNLEKALLTLRIVPVEGSSSMLASLEKALLTLRILRKLTVHGFKKPHDSQDVRMFLSMVFDRAKTMLECRKSLRSVDHTVAAALCEKFAIHLTKILLDTLEHHPFSYVDFIQPSLEFAVVYVFTPAGDSLLFERFTVQCLNLIKAILLCAEYKPAKVVEETKEPETLRAHQIKMGFFTANTLTEMCKKLVTHYFLLTTDDLKQWDSDPEGFAIDEGGESWKYSLRPCTENIFLTLFHEFRVVLSPVLLEMIQNNHNLVAPDNLSAILKKDAVYNAVGLAAFDFYDEVNFDQWFSTTLGEELRIKEGNYRVIRRRVAWLIGQWTGVKLSQELRPALYSSMLPLLEQGEDIAVRLTASSTLKLAVDDFEFNTDQFLPFLEPCFSLLFALLQEAQECDTKAIGVLNKDFYQFLIPVIALSTDMAQDAHVYLLEDGLELWLAVLENSTQMTPELLQLFNNMQPLFQHHADNLRTCLYITQANILLSPEQFLKMYGEIVVASANEMLADMRSEGIVMTMRLIETCLRSAPGIAQEIVKPILPRVFEAVYRGSEYPMVMSMYLSVMSRILLSSRDVFSQVVSIIAQLEDSRAEIILDKILDVWLDKMALVTQLERRKLLGIALTSLLTVQSSYVLEKFCGVLLCVTEVLNDVVKLDRDGGMFDLVKVGLDPSGKQVRCRRETGDWSGPKPTSLEQVLASCLQAGALMYSDQLSSSVSEDDLDYETEHDQRRRMLAATDPVHTIVLRDYLQTQLTELQQQLGTSQFEQLVQTVDVETLSQARLYVIM</sequence>
<dbReference type="InterPro" id="IPR011989">
    <property type="entry name" value="ARM-like"/>
</dbReference>
<dbReference type="Gene3D" id="1.25.10.10">
    <property type="entry name" value="Leucine-rich Repeat Variant"/>
    <property type="match status" value="1"/>
</dbReference>
<name>A0A7R9PJP2_TIMGE</name>
<dbReference type="InterPro" id="IPR058669">
    <property type="entry name" value="TPR_IPO7/11-like"/>
</dbReference>
<organism evidence="7">
    <name type="scientific">Timema genevievae</name>
    <name type="common">Walking stick</name>
    <dbReference type="NCBI Taxonomy" id="629358"/>
    <lineage>
        <taxon>Eukaryota</taxon>
        <taxon>Metazoa</taxon>
        <taxon>Ecdysozoa</taxon>
        <taxon>Arthropoda</taxon>
        <taxon>Hexapoda</taxon>
        <taxon>Insecta</taxon>
        <taxon>Pterygota</taxon>
        <taxon>Neoptera</taxon>
        <taxon>Polyneoptera</taxon>
        <taxon>Phasmatodea</taxon>
        <taxon>Timematodea</taxon>
        <taxon>Timematoidea</taxon>
        <taxon>Timematidae</taxon>
        <taxon>Timema</taxon>
    </lineage>
</organism>
<dbReference type="SMART" id="SM00913">
    <property type="entry name" value="IBN_N"/>
    <property type="match status" value="1"/>
</dbReference>
<gene>
    <name evidence="7" type="ORF">TGEB3V08_LOCUS3701</name>
</gene>
<dbReference type="InterPro" id="IPR001494">
    <property type="entry name" value="Importin-beta_N"/>
</dbReference>
<evidence type="ECO:0000256" key="5">
    <source>
        <dbReference type="SAM" id="SignalP"/>
    </source>
</evidence>
<accession>A0A7R9PJP2</accession>
<feature type="domain" description="Importin N-terminal" evidence="6">
    <location>
        <begin position="147"/>
        <end position="219"/>
    </location>
</feature>
<dbReference type="PANTHER" id="PTHR10997">
    <property type="entry name" value="IMPORTIN-7, 8, 11"/>
    <property type="match status" value="1"/>
</dbReference>
<evidence type="ECO:0000313" key="7">
    <source>
        <dbReference type="EMBL" id="CAD7589784.1"/>
    </source>
</evidence>
<evidence type="ECO:0000256" key="3">
    <source>
        <dbReference type="ARBA" id="ARBA00022448"/>
    </source>
</evidence>
<dbReference type="GO" id="GO:0031267">
    <property type="term" value="F:small GTPase binding"/>
    <property type="evidence" value="ECO:0007669"/>
    <property type="project" value="InterPro"/>
</dbReference>
<feature type="signal peptide" evidence="5">
    <location>
        <begin position="1"/>
        <end position="16"/>
    </location>
</feature>
<comment type="similarity">
    <text evidence="2">Belongs to the importin beta family.</text>
</comment>
<protein>
    <recommendedName>
        <fullName evidence="6">Importin N-terminal domain-containing protein</fullName>
    </recommendedName>
</protein>
<reference evidence="7" key="1">
    <citation type="submission" date="2020-11" db="EMBL/GenBank/DDBJ databases">
        <authorList>
            <person name="Tran Van P."/>
        </authorList>
    </citation>
    <scope>NUCLEOTIDE SEQUENCE</scope>
</reference>
<evidence type="ECO:0000256" key="4">
    <source>
        <dbReference type="ARBA" id="ARBA00023242"/>
    </source>
</evidence>